<gene>
    <name evidence="2" type="ORF">G5B36_25560</name>
    <name evidence="1" type="ORF">L0N08_17200</name>
</gene>
<dbReference type="Proteomes" id="UP001299608">
    <property type="component" value="Unassembled WGS sequence"/>
</dbReference>
<evidence type="ECO:0000313" key="3">
    <source>
        <dbReference type="Proteomes" id="UP000669239"/>
    </source>
</evidence>
<comment type="caution">
    <text evidence="1">The sequence shown here is derived from an EMBL/GenBank/DDBJ whole genome shotgun (WGS) entry which is preliminary data.</text>
</comment>
<evidence type="ECO:0000313" key="4">
    <source>
        <dbReference type="Proteomes" id="UP001299608"/>
    </source>
</evidence>
<accession>A0AAW5C2S4</accession>
<reference evidence="2 3" key="1">
    <citation type="journal article" date="2020" name="Cell Host Microbe">
        <title>Functional and Genomic Variation between Human-Derived Isolates of Lachnospiraceae Reveals Inter- and Intra-Species Diversity.</title>
        <authorList>
            <person name="Sorbara M.T."/>
            <person name="Littmann E.R."/>
            <person name="Fontana E."/>
            <person name="Moody T.U."/>
            <person name="Kohout C.E."/>
            <person name="Gjonbalaj M."/>
            <person name="Eaton V."/>
            <person name="Seok R."/>
            <person name="Leiner I.M."/>
            <person name="Pamer E.G."/>
        </authorList>
    </citation>
    <scope>NUCLEOTIDE SEQUENCE [LARGE SCALE GENOMIC DNA]</scope>
    <source>
        <strain evidence="2 3">MSK.1.17</strain>
    </source>
</reference>
<sequence length="174" mass="19217">MKTITVKSDGNGMVMEWNLEGSGRCEAGINNPFLEMCLKSFAEASSIDLKLICSKDIGGEELMGAMGDLFAEAVCKQCMELEEYGGTGSGIADDAFFPTSCKLMLPGRTDWVFEMVAHSIKEDSRSITKFFGNLSGRASLCLKFDTYDFSDRYCERVFYSFGRALKMAYSPARA</sequence>
<dbReference type="EMBL" id="JAAITT010000055">
    <property type="protein sequence ID" value="NSJ52032.1"/>
    <property type="molecule type" value="Genomic_DNA"/>
</dbReference>
<evidence type="ECO:0000313" key="1">
    <source>
        <dbReference type="EMBL" id="MCG4747165.1"/>
    </source>
</evidence>
<name>A0AAW5C2S4_9FIRM</name>
<organism evidence="1 4">
    <name type="scientific">Enterocloster aldenensis</name>
    <dbReference type="NCBI Taxonomy" id="358742"/>
    <lineage>
        <taxon>Bacteria</taxon>
        <taxon>Bacillati</taxon>
        <taxon>Bacillota</taxon>
        <taxon>Clostridia</taxon>
        <taxon>Lachnospirales</taxon>
        <taxon>Lachnospiraceae</taxon>
        <taxon>Enterocloster</taxon>
    </lineage>
</organism>
<evidence type="ECO:0000313" key="2">
    <source>
        <dbReference type="EMBL" id="NSJ52032.1"/>
    </source>
</evidence>
<dbReference type="EMBL" id="JAKNGE010000021">
    <property type="protein sequence ID" value="MCG4747165.1"/>
    <property type="molecule type" value="Genomic_DNA"/>
</dbReference>
<dbReference type="RefSeq" id="WP_165643039.1">
    <property type="nucleotide sequence ID" value="NZ_CAXTHN010000013.1"/>
</dbReference>
<dbReference type="Proteomes" id="UP000669239">
    <property type="component" value="Unassembled WGS sequence"/>
</dbReference>
<keyword evidence="3" id="KW-1185">Reference proteome</keyword>
<reference evidence="1" key="3">
    <citation type="submission" date="2022-01" db="EMBL/GenBank/DDBJ databases">
        <title>Collection of gut derived symbiotic bacterial strains cultured from healthy donors.</title>
        <authorList>
            <person name="Lin H."/>
            <person name="Kohout C."/>
            <person name="Waligurski E."/>
            <person name="Pamer E.G."/>
        </authorList>
    </citation>
    <scope>NUCLEOTIDE SEQUENCE</scope>
    <source>
        <strain evidence="1">DFI.6.55</strain>
    </source>
</reference>
<reference evidence="2" key="2">
    <citation type="submission" date="2020-02" db="EMBL/GenBank/DDBJ databases">
        <authorList>
            <person name="Littmann E."/>
            <person name="Sorbara M."/>
        </authorList>
    </citation>
    <scope>NUCLEOTIDE SEQUENCE</scope>
    <source>
        <strain evidence="2">MSK.1.17</strain>
    </source>
</reference>
<dbReference type="AlphaFoldDB" id="A0AAW5C2S4"/>
<protein>
    <submittedName>
        <fullName evidence="1">Uncharacterized protein</fullName>
    </submittedName>
</protein>
<proteinExistence type="predicted"/>